<dbReference type="GeneID" id="109479859"/>
<dbReference type="GO" id="GO:1902388">
    <property type="term" value="F:ceramide 1-phosphate transfer activity"/>
    <property type="evidence" value="ECO:0007669"/>
    <property type="project" value="TreeGrafter"/>
</dbReference>
<dbReference type="GO" id="GO:0032691">
    <property type="term" value="P:negative regulation of interleukin-1 beta production"/>
    <property type="evidence" value="ECO:0007669"/>
    <property type="project" value="UniProtKB-ARBA"/>
</dbReference>
<dbReference type="GO" id="GO:0016020">
    <property type="term" value="C:membrane"/>
    <property type="evidence" value="ECO:0007669"/>
    <property type="project" value="TreeGrafter"/>
</dbReference>
<reference evidence="5" key="1">
    <citation type="submission" date="2025-08" db="UniProtKB">
        <authorList>
            <consortium name="RefSeq"/>
        </authorList>
    </citation>
    <scope>IDENTIFICATION</scope>
    <source>
        <tissue evidence="5">Gonad</tissue>
    </source>
</reference>
<accession>A0A6P4ZKZ8</accession>
<feature type="compositionally biased region" description="Basic and acidic residues" evidence="2">
    <location>
        <begin position="175"/>
        <end position="185"/>
    </location>
</feature>
<evidence type="ECO:0000256" key="2">
    <source>
        <dbReference type="SAM" id="MobiDB-lite"/>
    </source>
</evidence>
<evidence type="ECO:0000313" key="5">
    <source>
        <dbReference type="RefSeq" id="XP_019637453.1"/>
    </source>
</evidence>
<evidence type="ECO:0000259" key="3">
    <source>
        <dbReference type="Pfam" id="PF08718"/>
    </source>
</evidence>
<keyword evidence="4" id="KW-1185">Reference proteome</keyword>
<dbReference type="RefSeq" id="XP_019637453.1">
    <property type="nucleotide sequence ID" value="XM_019781894.1"/>
</dbReference>
<dbReference type="Gene3D" id="1.10.3520.10">
    <property type="entry name" value="Glycolipid transfer protein"/>
    <property type="match status" value="1"/>
</dbReference>
<dbReference type="OrthoDB" id="116883at2759"/>
<dbReference type="InterPro" id="IPR014830">
    <property type="entry name" value="Glycolipid_transfer_prot_dom"/>
</dbReference>
<protein>
    <submittedName>
        <fullName evidence="5">Ceramide-1-phosphate transfer protein-like isoform X1</fullName>
    </submittedName>
</protein>
<evidence type="ECO:0000313" key="4">
    <source>
        <dbReference type="Proteomes" id="UP000515135"/>
    </source>
</evidence>
<dbReference type="FunFam" id="1.10.3520.10:FF:000002">
    <property type="entry name" value="Ceramide-1-phosphate transfer protein"/>
    <property type="match status" value="1"/>
</dbReference>
<feature type="region of interest" description="Disordered" evidence="2">
    <location>
        <begin position="174"/>
        <end position="195"/>
    </location>
</feature>
<name>A0A6P4ZKZ8_BRABE</name>
<dbReference type="InterPro" id="IPR036497">
    <property type="entry name" value="GLTP_sf"/>
</dbReference>
<dbReference type="AlphaFoldDB" id="A0A6P4ZKZ8"/>
<evidence type="ECO:0000256" key="1">
    <source>
        <dbReference type="ARBA" id="ARBA00007148"/>
    </source>
</evidence>
<sequence length="401" mass="45677">MKKRLKMVILIAVALCLLVLWFRLDSGTPSHRTGRWNVLQATVGTIHRLGGNVYINDKHYDIEGRAIMQGGDVGSIKVEAGWHKSEHKEQLPELKVKVKGGKQNSFPQHFTNHKYGEGFPDFDVYSLPLGDTISEDGREGQVATDKEKAWLEQVERILNGDEFDHPFIWNGFENDSQHGTRHKDEEDQPSCLQDNPKQFSLSRLVNSFKSVMTKGGEIDTTKYANSQSELMKLLEMLGTVFSFVTSDAKSKIEILEAYRASEQGEHYATIESMLQYEKDTGIVLDNKKPSGARTLLRLHRALKFIMEFLNRMGKSTSDAKVSTLAYECYHETLANYHVWIVRKAAGMAFYTLPTRKNFLEKLCKEEEDVVLGLVSELAATVLPVYEQTEELYTKFDFHELP</sequence>
<gene>
    <name evidence="5" type="primary">LOC109479859</name>
</gene>
<dbReference type="PANTHER" id="PTHR10219">
    <property type="entry name" value="GLYCOLIPID TRANSFER PROTEIN-RELATED"/>
    <property type="match status" value="1"/>
</dbReference>
<proteinExistence type="inferred from homology"/>
<dbReference type="Pfam" id="PF08718">
    <property type="entry name" value="GLTP"/>
    <property type="match status" value="1"/>
</dbReference>
<dbReference type="Proteomes" id="UP000515135">
    <property type="component" value="Unplaced"/>
</dbReference>
<dbReference type="KEGG" id="bbel:109479859"/>
<dbReference type="GO" id="GO:1902387">
    <property type="term" value="F:ceramide 1-phosphate binding"/>
    <property type="evidence" value="ECO:0007669"/>
    <property type="project" value="TreeGrafter"/>
</dbReference>
<dbReference type="PANTHER" id="PTHR10219:SF43">
    <property type="entry name" value="GLYCOLIPID TRANSFER PROTEIN DOMAIN-CONTAINING PROTEIN"/>
    <property type="match status" value="1"/>
</dbReference>
<dbReference type="GO" id="GO:0005829">
    <property type="term" value="C:cytosol"/>
    <property type="evidence" value="ECO:0007669"/>
    <property type="project" value="TreeGrafter"/>
</dbReference>
<organism evidence="4 5">
    <name type="scientific">Branchiostoma belcheri</name>
    <name type="common">Amphioxus</name>
    <dbReference type="NCBI Taxonomy" id="7741"/>
    <lineage>
        <taxon>Eukaryota</taxon>
        <taxon>Metazoa</taxon>
        <taxon>Chordata</taxon>
        <taxon>Cephalochordata</taxon>
        <taxon>Leptocardii</taxon>
        <taxon>Amphioxiformes</taxon>
        <taxon>Branchiostomatidae</taxon>
        <taxon>Branchiostoma</taxon>
    </lineage>
</organism>
<feature type="domain" description="Glycolipid transfer protein" evidence="3">
    <location>
        <begin position="218"/>
        <end position="364"/>
    </location>
</feature>
<comment type="similarity">
    <text evidence="1">Belongs to the GLTP family.</text>
</comment>
<dbReference type="SUPFAM" id="SSF110004">
    <property type="entry name" value="Glycolipid transfer protein, GLTP"/>
    <property type="match status" value="1"/>
</dbReference>